<proteinExistence type="predicted"/>
<sequence length="177" mass="20274">MRPINNFHTYGYINDHLDTLTNSHLSLFPSLPLVYRNATGVTCKPSEFIDYDGIRFFLFRSLAGDRECTSAKLDSSPPSPHHRSYSVLKEEHTGAFDGLASTPELRRNSTPSSSRIIASFVLLDFSNPYSCVTTRNRNTTNMKNSRIKLGWIRNTPRNKLCWNLLIDEEFKNQVRVD</sequence>
<name>A0A251UVX4_HELAN</name>
<accession>A0A251UVX4</accession>
<protein>
    <submittedName>
        <fullName evidence="1">Uncharacterized protein</fullName>
    </submittedName>
</protein>
<reference evidence="2" key="1">
    <citation type="journal article" date="2017" name="Nature">
        <title>The sunflower genome provides insights into oil metabolism, flowering and Asterid evolution.</title>
        <authorList>
            <person name="Badouin H."/>
            <person name="Gouzy J."/>
            <person name="Grassa C.J."/>
            <person name="Murat F."/>
            <person name="Staton S.E."/>
            <person name="Cottret L."/>
            <person name="Lelandais-Briere C."/>
            <person name="Owens G.L."/>
            <person name="Carrere S."/>
            <person name="Mayjonade B."/>
            <person name="Legrand L."/>
            <person name="Gill N."/>
            <person name="Kane N.C."/>
            <person name="Bowers J.E."/>
            <person name="Hubner S."/>
            <person name="Bellec A."/>
            <person name="Berard A."/>
            <person name="Berges H."/>
            <person name="Blanchet N."/>
            <person name="Boniface M.C."/>
            <person name="Brunel D."/>
            <person name="Catrice O."/>
            <person name="Chaidir N."/>
            <person name="Claudel C."/>
            <person name="Donnadieu C."/>
            <person name="Faraut T."/>
            <person name="Fievet G."/>
            <person name="Helmstetter N."/>
            <person name="King M."/>
            <person name="Knapp S.J."/>
            <person name="Lai Z."/>
            <person name="Le Paslier M.C."/>
            <person name="Lippi Y."/>
            <person name="Lorenzon L."/>
            <person name="Mandel J.R."/>
            <person name="Marage G."/>
            <person name="Marchand G."/>
            <person name="Marquand E."/>
            <person name="Bret-Mestries E."/>
            <person name="Morien E."/>
            <person name="Nambeesan S."/>
            <person name="Nguyen T."/>
            <person name="Pegot-Espagnet P."/>
            <person name="Pouilly N."/>
            <person name="Raftis F."/>
            <person name="Sallet E."/>
            <person name="Schiex T."/>
            <person name="Thomas J."/>
            <person name="Vandecasteele C."/>
            <person name="Vares D."/>
            <person name="Vear F."/>
            <person name="Vautrin S."/>
            <person name="Crespi M."/>
            <person name="Mangin B."/>
            <person name="Burke J.M."/>
            <person name="Salse J."/>
            <person name="Munos S."/>
            <person name="Vincourt P."/>
            <person name="Rieseberg L.H."/>
            <person name="Langlade N.B."/>
        </authorList>
    </citation>
    <scope>NUCLEOTIDE SEQUENCE [LARGE SCALE GENOMIC DNA]</scope>
    <source>
        <strain evidence="2">cv. SF193</strain>
    </source>
</reference>
<dbReference type="EMBL" id="CM007893">
    <property type="protein sequence ID" value="OTG27189.1"/>
    <property type="molecule type" value="Genomic_DNA"/>
</dbReference>
<dbReference type="Proteomes" id="UP000215914">
    <property type="component" value="Chromosome 4"/>
</dbReference>
<evidence type="ECO:0000313" key="2">
    <source>
        <dbReference type="Proteomes" id="UP000215914"/>
    </source>
</evidence>
<dbReference type="InParanoid" id="A0A251UVX4"/>
<organism evidence="1 2">
    <name type="scientific">Helianthus annuus</name>
    <name type="common">Common sunflower</name>
    <dbReference type="NCBI Taxonomy" id="4232"/>
    <lineage>
        <taxon>Eukaryota</taxon>
        <taxon>Viridiplantae</taxon>
        <taxon>Streptophyta</taxon>
        <taxon>Embryophyta</taxon>
        <taxon>Tracheophyta</taxon>
        <taxon>Spermatophyta</taxon>
        <taxon>Magnoliopsida</taxon>
        <taxon>eudicotyledons</taxon>
        <taxon>Gunneridae</taxon>
        <taxon>Pentapetalae</taxon>
        <taxon>asterids</taxon>
        <taxon>campanulids</taxon>
        <taxon>Asterales</taxon>
        <taxon>Asteraceae</taxon>
        <taxon>Asteroideae</taxon>
        <taxon>Heliantheae alliance</taxon>
        <taxon>Heliantheae</taxon>
        <taxon>Helianthus</taxon>
    </lineage>
</organism>
<dbReference type="AlphaFoldDB" id="A0A251UVX4"/>
<gene>
    <name evidence="1" type="ORF">HannXRQ_Chr04g0097311</name>
</gene>
<keyword evidence="2" id="KW-1185">Reference proteome</keyword>
<evidence type="ECO:0000313" key="1">
    <source>
        <dbReference type="EMBL" id="OTG27189.1"/>
    </source>
</evidence>